<feature type="transmembrane region" description="Helical" evidence="1">
    <location>
        <begin position="12"/>
        <end position="36"/>
    </location>
</feature>
<accession>A0A0D2J895</accession>
<feature type="transmembrane region" description="Helical" evidence="1">
    <location>
        <begin position="288"/>
        <end position="309"/>
    </location>
</feature>
<dbReference type="RefSeq" id="WP_044351275.1">
    <property type="nucleotide sequence ID" value="NZ_AZAC01000037.1"/>
</dbReference>
<gene>
    <name evidence="2" type="ORF">X474_21565</name>
</gene>
<keyword evidence="1" id="KW-1133">Transmembrane helix</keyword>
<dbReference type="AlphaFoldDB" id="A0A0D2J895"/>
<evidence type="ECO:0000313" key="2">
    <source>
        <dbReference type="EMBL" id="KIX11921.1"/>
    </source>
</evidence>
<reference evidence="2 3" key="1">
    <citation type="submission" date="2013-11" db="EMBL/GenBank/DDBJ databases">
        <title>Metagenomic analysis of a methanogenic consortium involved in long chain n-alkane degradation.</title>
        <authorList>
            <person name="Davidova I.A."/>
            <person name="Callaghan A.V."/>
            <person name="Wawrik B."/>
            <person name="Pruitt S."/>
            <person name="Marks C."/>
            <person name="Duncan K.E."/>
            <person name="Suflita J.M."/>
        </authorList>
    </citation>
    <scope>NUCLEOTIDE SEQUENCE [LARGE SCALE GENOMIC DNA]</scope>
    <source>
        <strain evidence="2 3">SPR</strain>
    </source>
</reference>
<protein>
    <submittedName>
        <fullName evidence="2">Uncharacterized protein</fullName>
    </submittedName>
</protein>
<evidence type="ECO:0000313" key="3">
    <source>
        <dbReference type="Proteomes" id="UP000032233"/>
    </source>
</evidence>
<keyword evidence="1" id="KW-0472">Membrane</keyword>
<dbReference type="Proteomes" id="UP000032233">
    <property type="component" value="Unassembled WGS sequence"/>
</dbReference>
<keyword evidence="3" id="KW-1185">Reference proteome</keyword>
<dbReference type="EMBL" id="AZAC01000037">
    <property type="protein sequence ID" value="KIX11921.1"/>
    <property type="molecule type" value="Genomic_DNA"/>
</dbReference>
<organism evidence="2 3">
    <name type="scientific">Dethiosulfatarculus sandiegensis</name>
    <dbReference type="NCBI Taxonomy" id="1429043"/>
    <lineage>
        <taxon>Bacteria</taxon>
        <taxon>Pseudomonadati</taxon>
        <taxon>Thermodesulfobacteriota</taxon>
        <taxon>Desulfarculia</taxon>
        <taxon>Desulfarculales</taxon>
        <taxon>Desulfarculaceae</taxon>
        <taxon>Dethiosulfatarculus</taxon>
    </lineage>
</organism>
<dbReference type="InParanoid" id="A0A0D2J895"/>
<name>A0A0D2J895_9BACT</name>
<proteinExistence type="predicted"/>
<feature type="transmembrane region" description="Helical" evidence="1">
    <location>
        <begin position="212"/>
        <end position="232"/>
    </location>
</feature>
<evidence type="ECO:0000256" key="1">
    <source>
        <dbReference type="SAM" id="Phobius"/>
    </source>
</evidence>
<feature type="transmembrane region" description="Helical" evidence="1">
    <location>
        <begin position="244"/>
        <end position="268"/>
    </location>
</feature>
<comment type="caution">
    <text evidence="2">The sequence shown here is derived from an EMBL/GenBank/DDBJ whole genome shotgun (WGS) entry which is preliminary data.</text>
</comment>
<sequence length="434" mass="49656">MRVLLNSEFLRRLALVAGLFLSIMMYTTTVNNFFILDSPDFKKMQQVEIKKSGQHEKILIKKYRSYEKAFKGQANYKAYLEKQRSLLESYKKSLEAQRSQPLDQYIDETVKGKIKDISGPKWDSPVLQIEDYFQGRTPGEFQNFAGTNRRAGKHLIFSTEQGPFAGLAHQAKSTLFLSYDRDNKKHYLRLVNLPPRLADKYVKDSLRHPFRAYFWAPFVLGLALYLFIIPKVKRPEGALGHPRLWGVMISDFFGLLFSGLFFLFGFLLMVSNHVSVLTFSGMETGPKIGVIVLWVIGILCLWGTMWFGISYRNFWIRLLPLGMEEHTQSGTRFYAYADMKQANLRVKDYTWMAKLALLLSVFSDSGTTAMAMSMDKNNTAARLVIEMKDDGSWLIKNPALIGGITLAKALRENGVPMNDKLAQALKELDREEKG</sequence>
<keyword evidence="1" id="KW-0812">Transmembrane</keyword>